<gene>
    <name evidence="1" type="ORF">XENOCAPTIV_015032</name>
</gene>
<keyword evidence="2" id="KW-1185">Reference proteome</keyword>
<dbReference type="EMBL" id="JAHRIN010061924">
    <property type="protein sequence ID" value="MEQ2213435.1"/>
    <property type="molecule type" value="Genomic_DNA"/>
</dbReference>
<evidence type="ECO:0000313" key="2">
    <source>
        <dbReference type="Proteomes" id="UP001434883"/>
    </source>
</evidence>
<dbReference type="Gene3D" id="3.60.10.10">
    <property type="entry name" value="Endonuclease/exonuclease/phosphatase"/>
    <property type="match status" value="1"/>
</dbReference>
<evidence type="ECO:0008006" key="3">
    <source>
        <dbReference type="Google" id="ProtNLM"/>
    </source>
</evidence>
<accession>A0ABV0RYT7</accession>
<comment type="caution">
    <text evidence="1">The sequence shown here is derived from an EMBL/GenBank/DDBJ whole genome shotgun (WGS) entry which is preliminary data.</text>
</comment>
<protein>
    <recommendedName>
        <fullName evidence="3">Endonuclease/exonuclease/phosphatase domain-containing protein</fullName>
    </recommendedName>
</protein>
<reference evidence="1 2" key="1">
    <citation type="submission" date="2021-06" db="EMBL/GenBank/DDBJ databases">
        <authorList>
            <person name="Palmer J.M."/>
        </authorList>
    </citation>
    <scope>NUCLEOTIDE SEQUENCE [LARGE SCALE GENOMIC DNA]</scope>
    <source>
        <strain evidence="1 2">XC_2019</strain>
        <tissue evidence="1">Muscle</tissue>
    </source>
</reference>
<dbReference type="InterPro" id="IPR036691">
    <property type="entry name" value="Endo/exonu/phosph_ase_sf"/>
</dbReference>
<proteinExistence type="predicted"/>
<dbReference type="Proteomes" id="UP001434883">
    <property type="component" value="Unassembled WGS sequence"/>
</dbReference>
<dbReference type="SUPFAM" id="SSF56219">
    <property type="entry name" value="DNase I-like"/>
    <property type="match status" value="1"/>
</dbReference>
<sequence>MDTSFWTNQWGDKILFGHGSSRSAGAALCFNDFPGEIITHQTDTEGHWLTALVKTDDAFIILCNIFRYNNDNQNKTTLEDLTKVILELRGQYFTDYILMGGDWNMIPD</sequence>
<name>A0ABV0RYT7_9TELE</name>
<organism evidence="1 2">
    <name type="scientific">Xenoophorus captivus</name>
    <dbReference type="NCBI Taxonomy" id="1517983"/>
    <lineage>
        <taxon>Eukaryota</taxon>
        <taxon>Metazoa</taxon>
        <taxon>Chordata</taxon>
        <taxon>Craniata</taxon>
        <taxon>Vertebrata</taxon>
        <taxon>Euteleostomi</taxon>
        <taxon>Actinopterygii</taxon>
        <taxon>Neopterygii</taxon>
        <taxon>Teleostei</taxon>
        <taxon>Neoteleostei</taxon>
        <taxon>Acanthomorphata</taxon>
        <taxon>Ovalentaria</taxon>
        <taxon>Atherinomorphae</taxon>
        <taxon>Cyprinodontiformes</taxon>
        <taxon>Goodeidae</taxon>
        <taxon>Xenoophorus</taxon>
    </lineage>
</organism>
<evidence type="ECO:0000313" key="1">
    <source>
        <dbReference type="EMBL" id="MEQ2213435.1"/>
    </source>
</evidence>